<feature type="compositionally biased region" description="Basic residues" evidence="19">
    <location>
        <begin position="662"/>
        <end position="677"/>
    </location>
</feature>
<proteinExistence type="predicted"/>
<dbReference type="SUPFAM" id="SSF56112">
    <property type="entry name" value="Protein kinase-like (PK-like)"/>
    <property type="match status" value="1"/>
</dbReference>
<dbReference type="InterPro" id="IPR011009">
    <property type="entry name" value="Kinase-like_dom_sf"/>
</dbReference>
<reference evidence="23 24" key="1">
    <citation type="journal article" date="2016" name="Mol. Biol. Evol.">
        <title>Comparative Genomics of Early-Diverging Mushroom-Forming Fungi Provides Insights into the Origins of Lignocellulose Decay Capabilities.</title>
        <authorList>
            <person name="Nagy L.G."/>
            <person name="Riley R."/>
            <person name="Tritt A."/>
            <person name="Adam C."/>
            <person name="Daum C."/>
            <person name="Floudas D."/>
            <person name="Sun H."/>
            <person name="Yadav J.S."/>
            <person name="Pangilinan J."/>
            <person name="Larsson K.H."/>
            <person name="Matsuura K."/>
            <person name="Barry K."/>
            <person name="Labutti K."/>
            <person name="Kuo R."/>
            <person name="Ohm R.A."/>
            <person name="Bhattacharya S.S."/>
            <person name="Shirouzu T."/>
            <person name="Yoshinaga Y."/>
            <person name="Martin F.M."/>
            <person name="Grigoriev I.V."/>
            <person name="Hibbett D.S."/>
        </authorList>
    </citation>
    <scope>NUCLEOTIDE SEQUENCE [LARGE SCALE GENOMIC DNA]</scope>
    <source>
        <strain evidence="23 24">93-53</strain>
    </source>
</reference>
<dbReference type="RefSeq" id="XP_040765929.1">
    <property type="nucleotide sequence ID" value="XM_040912367.1"/>
</dbReference>
<dbReference type="SMART" id="SM00220">
    <property type="entry name" value="S_TKc"/>
    <property type="match status" value="1"/>
</dbReference>
<feature type="domain" description="Protein kinase" evidence="21">
    <location>
        <begin position="744"/>
        <end position="1042"/>
    </location>
</feature>
<dbReference type="CDD" id="cd09769">
    <property type="entry name" value="Luminal_IRE1"/>
    <property type="match status" value="1"/>
</dbReference>
<dbReference type="GO" id="GO:0016787">
    <property type="term" value="F:hydrolase activity"/>
    <property type="evidence" value="ECO:0007669"/>
    <property type="project" value="UniProtKB-KW"/>
</dbReference>
<feature type="region of interest" description="Disordered" evidence="19">
    <location>
        <begin position="931"/>
        <end position="958"/>
    </location>
</feature>
<comment type="subcellular location">
    <subcellularLocation>
        <location evidence="2">Membrane</location>
        <topology evidence="2">Single-pass type I membrane protein</topology>
    </subcellularLocation>
</comment>
<evidence type="ECO:0000256" key="5">
    <source>
        <dbReference type="ARBA" id="ARBA00022679"/>
    </source>
</evidence>
<gene>
    <name evidence="23" type="ORF">LAESUDRAFT_757871</name>
</gene>
<dbReference type="PROSITE" id="PS51392">
    <property type="entry name" value="KEN"/>
    <property type="match status" value="1"/>
</dbReference>
<evidence type="ECO:0000256" key="15">
    <source>
        <dbReference type="ARBA" id="ARBA00023136"/>
    </source>
</evidence>
<feature type="region of interest" description="Disordered" evidence="19">
    <location>
        <begin position="555"/>
        <end position="712"/>
    </location>
</feature>
<keyword evidence="4" id="KW-0723">Serine/threonine-protein kinase</keyword>
<dbReference type="InterPro" id="IPR008271">
    <property type="entry name" value="Ser/Thr_kinase_AS"/>
</dbReference>
<dbReference type="Gene3D" id="2.130.10.10">
    <property type="entry name" value="YVTN repeat-like/Quinoprotein amine dehydrogenase"/>
    <property type="match status" value="1"/>
</dbReference>
<dbReference type="SUPFAM" id="SSF50998">
    <property type="entry name" value="Quinoprotein alcohol dehydrogenase-like"/>
    <property type="match status" value="1"/>
</dbReference>
<comment type="catalytic activity">
    <reaction evidence="18">
        <text>L-seryl-[protein] + ATP = O-phospho-L-seryl-[protein] + ADP + H(+)</text>
        <dbReference type="Rhea" id="RHEA:17989"/>
        <dbReference type="Rhea" id="RHEA-COMP:9863"/>
        <dbReference type="Rhea" id="RHEA-COMP:11604"/>
        <dbReference type="ChEBI" id="CHEBI:15378"/>
        <dbReference type="ChEBI" id="CHEBI:29999"/>
        <dbReference type="ChEBI" id="CHEBI:30616"/>
        <dbReference type="ChEBI" id="CHEBI:83421"/>
        <dbReference type="ChEBI" id="CHEBI:456216"/>
        <dbReference type="EC" id="2.7.11.1"/>
    </reaction>
    <physiologicalReaction direction="left-to-right" evidence="18">
        <dbReference type="Rhea" id="RHEA:17990"/>
    </physiologicalReaction>
</comment>
<dbReference type="PROSITE" id="PS50011">
    <property type="entry name" value="PROTEIN_KINASE_DOM"/>
    <property type="match status" value="1"/>
</dbReference>
<dbReference type="GeneID" id="63829395"/>
<dbReference type="GO" id="GO:0004521">
    <property type="term" value="F:RNA endonuclease activity"/>
    <property type="evidence" value="ECO:0007669"/>
    <property type="project" value="InterPro"/>
</dbReference>
<dbReference type="EC" id="2.7.11.1" evidence="3"/>
<evidence type="ECO:0000256" key="11">
    <source>
        <dbReference type="ARBA" id="ARBA00022801"/>
    </source>
</evidence>
<dbReference type="InterPro" id="IPR015943">
    <property type="entry name" value="WD40/YVTN_repeat-like_dom_sf"/>
</dbReference>
<keyword evidence="12" id="KW-0067">ATP-binding</keyword>
<feature type="region of interest" description="Disordered" evidence="19">
    <location>
        <begin position="464"/>
        <end position="506"/>
    </location>
</feature>
<keyword evidence="24" id="KW-1185">Reference proteome</keyword>
<evidence type="ECO:0000256" key="20">
    <source>
        <dbReference type="SAM" id="SignalP"/>
    </source>
</evidence>
<dbReference type="InterPro" id="IPR018391">
    <property type="entry name" value="PQQ_b-propeller_rpt"/>
</dbReference>
<evidence type="ECO:0000256" key="19">
    <source>
        <dbReference type="SAM" id="MobiDB-lite"/>
    </source>
</evidence>
<evidence type="ECO:0000256" key="7">
    <source>
        <dbReference type="ARBA" id="ARBA00022723"/>
    </source>
</evidence>
<dbReference type="Proteomes" id="UP000076871">
    <property type="component" value="Unassembled WGS sequence"/>
</dbReference>
<keyword evidence="8 20" id="KW-0732">Signal</keyword>
<evidence type="ECO:0000256" key="17">
    <source>
        <dbReference type="ARBA" id="ARBA00048659"/>
    </source>
</evidence>
<dbReference type="AlphaFoldDB" id="A0A165F1R3"/>
<evidence type="ECO:0000256" key="18">
    <source>
        <dbReference type="ARBA" id="ARBA00048977"/>
    </source>
</evidence>
<dbReference type="InterPro" id="IPR010513">
    <property type="entry name" value="KEN_dom"/>
</dbReference>
<evidence type="ECO:0000256" key="13">
    <source>
        <dbReference type="ARBA" id="ARBA00022842"/>
    </source>
</evidence>
<evidence type="ECO:0000256" key="3">
    <source>
        <dbReference type="ARBA" id="ARBA00012513"/>
    </source>
</evidence>
<dbReference type="STRING" id="1314785.A0A165F1R3"/>
<comment type="catalytic activity">
    <reaction evidence="17">
        <text>L-threonyl-[protein] + ATP = O-phospho-L-threonyl-[protein] + ADP + H(+)</text>
        <dbReference type="Rhea" id="RHEA:46608"/>
        <dbReference type="Rhea" id="RHEA-COMP:11060"/>
        <dbReference type="Rhea" id="RHEA-COMP:11605"/>
        <dbReference type="ChEBI" id="CHEBI:15378"/>
        <dbReference type="ChEBI" id="CHEBI:30013"/>
        <dbReference type="ChEBI" id="CHEBI:30616"/>
        <dbReference type="ChEBI" id="CHEBI:61977"/>
        <dbReference type="ChEBI" id="CHEBI:456216"/>
        <dbReference type="EC" id="2.7.11.1"/>
    </reaction>
    <physiologicalReaction direction="left-to-right" evidence="17">
        <dbReference type="Rhea" id="RHEA:46609"/>
    </physiologicalReaction>
</comment>
<dbReference type="FunFam" id="3.30.200.20:FF:000077">
    <property type="entry name" value="Putative Serine/threonine-protein kinase/endoribonuclease IRE1"/>
    <property type="match status" value="1"/>
</dbReference>
<keyword evidence="7" id="KW-0479">Metal-binding</keyword>
<dbReference type="InterPro" id="IPR045133">
    <property type="entry name" value="IRE1/2-like"/>
</dbReference>
<dbReference type="InterPro" id="IPR038357">
    <property type="entry name" value="KEN_sf"/>
</dbReference>
<dbReference type="GO" id="GO:0036498">
    <property type="term" value="P:IRE1-mediated unfolded protein response"/>
    <property type="evidence" value="ECO:0007669"/>
    <property type="project" value="UniProtKB-ARBA"/>
</dbReference>
<dbReference type="InterPro" id="IPR000719">
    <property type="entry name" value="Prot_kinase_dom"/>
</dbReference>
<evidence type="ECO:0000259" key="22">
    <source>
        <dbReference type="PROSITE" id="PS51392"/>
    </source>
</evidence>
<dbReference type="GO" id="GO:0005524">
    <property type="term" value="F:ATP binding"/>
    <property type="evidence" value="ECO:0007669"/>
    <property type="project" value="UniProtKB-KW"/>
</dbReference>
<feature type="compositionally biased region" description="Basic and acidic residues" evidence="19">
    <location>
        <begin position="559"/>
        <end position="574"/>
    </location>
</feature>
<evidence type="ECO:0000256" key="6">
    <source>
        <dbReference type="ARBA" id="ARBA00022692"/>
    </source>
</evidence>
<dbReference type="EMBL" id="KV427616">
    <property type="protein sequence ID" value="KZT08189.1"/>
    <property type="molecule type" value="Genomic_DNA"/>
</dbReference>
<dbReference type="GO" id="GO:0046872">
    <property type="term" value="F:metal ion binding"/>
    <property type="evidence" value="ECO:0007669"/>
    <property type="project" value="UniProtKB-KW"/>
</dbReference>
<evidence type="ECO:0000256" key="14">
    <source>
        <dbReference type="ARBA" id="ARBA00022989"/>
    </source>
</evidence>
<keyword evidence="13" id="KW-0460">Magnesium</keyword>
<accession>A0A165F1R3</accession>
<protein>
    <recommendedName>
        <fullName evidence="3">non-specific serine/threonine protein kinase</fullName>
        <ecNumber evidence="3">2.7.11.1</ecNumber>
    </recommendedName>
</protein>
<dbReference type="PANTHER" id="PTHR13954">
    <property type="entry name" value="IRE1-RELATED"/>
    <property type="match status" value="1"/>
</dbReference>
<evidence type="ECO:0000256" key="2">
    <source>
        <dbReference type="ARBA" id="ARBA00004479"/>
    </source>
</evidence>
<evidence type="ECO:0000256" key="9">
    <source>
        <dbReference type="ARBA" id="ARBA00022741"/>
    </source>
</evidence>
<dbReference type="GO" id="GO:0004674">
    <property type="term" value="F:protein serine/threonine kinase activity"/>
    <property type="evidence" value="ECO:0007669"/>
    <property type="project" value="UniProtKB-KW"/>
</dbReference>
<feature type="domain" description="KEN" evidence="22">
    <location>
        <begin position="1045"/>
        <end position="1177"/>
    </location>
</feature>
<evidence type="ECO:0000256" key="4">
    <source>
        <dbReference type="ARBA" id="ARBA00022527"/>
    </source>
</evidence>
<dbReference type="PANTHER" id="PTHR13954:SF6">
    <property type="entry name" value="NON-SPECIFIC SERINE_THREONINE PROTEIN KINASE"/>
    <property type="match status" value="1"/>
</dbReference>
<dbReference type="GO" id="GO:1990604">
    <property type="term" value="C:IRE1-TRAF2-ASK1 complex"/>
    <property type="evidence" value="ECO:0007669"/>
    <property type="project" value="TreeGrafter"/>
</dbReference>
<feature type="signal peptide" evidence="20">
    <location>
        <begin position="1"/>
        <end position="18"/>
    </location>
</feature>
<dbReference type="SMART" id="SM00564">
    <property type="entry name" value="PQQ"/>
    <property type="match status" value="2"/>
</dbReference>
<keyword evidence="10" id="KW-0418">Kinase</keyword>
<dbReference type="OrthoDB" id="63989at2759"/>
<evidence type="ECO:0000259" key="21">
    <source>
        <dbReference type="PROSITE" id="PS50011"/>
    </source>
</evidence>
<dbReference type="GO" id="GO:0006397">
    <property type="term" value="P:mRNA processing"/>
    <property type="evidence" value="ECO:0007669"/>
    <property type="project" value="InterPro"/>
</dbReference>
<dbReference type="FunCoup" id="A0A165F1R3">
    <property type="interactions" value="124"/>
</dbReference>
<dbReference type="Gene3D" id="1.10.510.10">
    <property type="entry name" value="Transferase(Phosphotransferase) domain 1"/>
    <property type="match status" value="1"/>
</dbReference>
<feature type="chain" id="PRO_5007857546" description="non-specific serine/threonine protein kinase" evidence="20">
    <location>
        <begin position="19"/>
        <end position="1179"/>
    </location>
</feature>
<evidence type="ECO:0000256" key="16">
    <source>
        <dbReference type="ARBA" id="ARBA00023180"/>
    </source>
</evidence>
<dbReference type="Pfam" id="PF00069">
    <property type="entry name" value="Pkinase"/>
    <property type="match status" value="1"/>
</dbReference>
<keyword evidence="5" id="KW-0808">Transferase</keyword>
<organism evidence="23 24">
    <name type="scientific">Laetiporus sulphureus 93-53</name>
    <dbReference type="NCBI Taxonomy" id="1314785"/>
    <lineage>
        <taxon>Eukaryota</taxon>
        <taxon>Fungi</taxon>
        <taxon>Dikarya</taxon>
        <taxon>Basidiomycota</taxon>
        <taxon>Agaricomycotina</taxon>
        <taxon>Agaricomycetes</taxon>
        <taxon>Polyporales</taxon>
        <taxon>Laetiporus</taxon>
    </lineage>
</organism>
<dbReference type="InParanoid" id="A0A165F1R3"/>
<dbReference type="Gene3D" id="1.20.1440.180">
    <property type="entry name" value="KEN domain"/>
    <property type="match status" value="1"/>
</dbReference>
<feature type="compositionally biased region" description="Acidic residues" evidence="19">
    <location>
        <begin position="641"/>
        <end position="657"/>
    </location>
</feature>
<dbReference type="CDD" id="cd10422">
    <property type="entry name" value="RNase_Ire1"/>
    <property type="match status" value="1"/>
</dbReference>
<dbReference type="GO" id="GO:0070059">
    <property type="term" value="P:intrinsic apoptotic signaling pathway in response to endoplasmic reticulum stress"/>
    <property type="evidence" value="ECO:0007669"/>
    <property type="project" value="TreeGrafter"/>
</dbReference>
<sequence length="1179" mass="128669">MSINGILFALLTAGNCIAEVVSPAGRLSTHITDLSTTRVQAPHDGYRLVSSSGINNGFDLLDIVLVASVDGRLHALNRTHGDSIWSMAASAGPAPATLGPLVRTQHPEFDPDLTDDDSAYREVYVVEPQSGDIYVMATPDSPLQRLPFSMPQLVDMSPFSFSADDDGRVFVGRKETSLLLIELETGRVKATLNSECPWDPFQDLAEPAEFDNLDLDELEGMEPSKSQTKPTEVFIGRTDYHVSIHTRPSRSSATRPPVQNLSFSVYGPNNQDLGLQSIHRHTADNAYIQSLPNGEIIAFQSSNVDTPNSGIAPDTHLLWGHVFPTPIVAVFDVLKSPTREHPFVLLQPRLRLEDILPNADLRKAAAHKSLPNLDAAFVGYIEESGSLFAMSPDTFPLVVFGDVGVGRFLDPAPDHVDVHMEHDLPGDLDSISRRAKERRLRRMCREGSTDRRCLTGVRKLESSTQSRLSRLLDGAPTVPLPPDPAEGDVMKPNSSETSRDARNASVSAHLAWDDDMRSPSNGIFHMDTSHALSAFALCALALLVAIMWIGMKKGAGKPVAHDAGSHSTDSKPVKENSQTHTPSDAIMADSNAPSGKSNDETAEKPAPDSPRPHTSAPSLQNVVVVSDGLKSDNSDLTAVEPQEETGEGEDSEKEDDAPATAGKRKTMRRKRGKKKKGGATNGSAAEDVDGEKAESPAGQGENGTANEDGYFPPQADTLALKIVSLSPTVVPPSLAPTSAAPSLVVSDTVLGFGSHGTVVFKGSLQGRAVAVKRLLQDFVTLASREVNILQESDDHPNVIRYYYQESHANFLYIALELCPASLADIIERPGDFPEIIAAFEPKRALRQVTAGLRHLHALKIIHRDIKPQNILISNAKKGAGQTVGHRMLISDFGLCKKLELDQTSFLPTAHGAMAAGTVGWRAPEILRGEVKLDDSGDESQSSRGSIGTAGPGTPAGKPTRLTKSVDIFALGCLYYYVLTNGEHPFGDRFEREVNILKNAKNLDGLERFGEEGSEGADLIKCMLSPDACDRPDTSTCLLHPYFWDPGKRLTFLQDASDRFEIMCRDPPDPNLVLLETSAFDVVGNDWHARLDRLFIENLGKFRRYDGKSVQDLLRALRNKKHHYQDLPDNVKRLLGSMPEGFLAYFTRRFPRLFLHVHSVVSASPLRHESMFRSYFDLSD</sequence>
<evidence type="ECO:0000256" key="10">
    <source>
        <dbReference type="ARBA" id="ARBA00022777"/>
    </source>
</evidence>
<keyword evidence="16" id="KW-0325">Glycoprotein</keyword>
<evidence type="ECO:0000256" key="1">
    <source>
        <dbReference type="ARBA" id="ARBA00001946"/>
    </source>
</evidence>
<dbReference type="SMART" id="SM00580">
    <property type="entry name" value="PUG"/>
    <property type="match status" value="1"/>
</dbReference>
<keyword evidence="14" id="KW-1133">Transmembrane helix</keyword>
<keyword evidence="15" id="KW-0472">Membrane</keyword>
<comment type="cofactor">
    <cofactor evidence="1">
        <name>Mg(2+)</name>
        <dbReference type="ChEBI" id="CHEBI:18420"/>
    </cofactor>
</comment>
<evidence type="ECO:0000313" key="23">
    <source>
        <dbReference type="EMBL" id="KZT08189.1"/>
    </source>
</evidence>
<keyword evidence="9" id="KW-0547">Nucleotide-binding</keyword>
<dbReference type="FunFam" id="1.10.510.10:FF:000572">
    <property type="entry name" value="Serine/threonine-protein kinase/endoribonuclease IRE1"/>
    <property type="match status" value="1"/>
</dbReference>
<dbReference type="Pfam" id="PF06479">
    <property type="entry name" value="Ribonuc_2-5A"/>
    <property type="match status" value="1"/>
</dbReference>
<evidence type="ECO:0000256" key="12">
    <source>
        <dbReference type="ARBA" id="ARBA00022840"/>
    </source>
</evidence>
<evidence type="ECO:0000313" key="24">
    <source>
        <dbReference type="Proteomes" id="UP000076871"/>
    </source>
</evidence>
<evidence type="ECO:0000256" key="8">
    <source>
        <dbReference type="ARBA" id="ARBA00022729"/>
    </source>
</evidence>
<keyword evidence="11" id="KW-0378">Hydrolase</keyword>
<dbReference type="InterPro" id="IPR011047">
    <property type="entry name" value="Quinoprotein_ADH-like_sf"/>
</dbReference>
<dbReference type="GO" id="GO:0051082">
    <property type="term" value="F:unfolded protein binding"/>
    <property type="evidence" value="ECO:0007669"/>
    <property type="project" value="TreeGrafter"/>
</dbReference>
<name>A0A165F1R3_9APHY</name>
<feature type="compositionally biased region" description="Basic and acidic residues" evidence="19">
    <location>
        <begin position="597"/>
        <end position="606"/>
    </location>
</feature>
<dbReference type="Gene3D" id="3.30.200.20">
    <property type="entry name" value="Phosphorylase Kinase, domain 1"/>
    <property type="match status" value="1"/>
</dbReference>
<keyword evidence="6" id="KW-0812">Transmembrane</keyword>
<dbReference type="PROSITE" id="PS00108">
    <property type="entry name" value="PROTEIN_KINASE_ST"/>
    <property type="match status" value="1"/>
</dbReference>